<keyword evidence="3" id="KW-1185">Reference proteome</keyword>
<keyword evidence="1" id="KW-1133">Transmembrane helix</keyword>
<gene>
    <name evidence="2" type="ORF">AZO1586I_247</name>
</gene>
<organism evidence="2 3">
    <name type="scientific">Bathymodiolus thermophilus thioautotrophic gill symbiont</name>
    <dbReference type="NCBI Taxonomy" id="2360"/>
    <lineage>
        <taxon>Bacteria</taxon>
        <taxon>Pseudomonadati</taxon>
        <taxon>Pseudomonadota</taxon>
        <taxon>Gammaproteobacteria</taxon>
        <taxon>sulfur-oxidizing symbionts</taxon>
    </lineage>
</organism>
<keyword evidence="1" id="KW-0812">Transmembrane</keyword>
<evidence type="ECO:0000313" key="3">
    <source>
        <dbReference type="Proteomes" id="UP000626656"/>
    </source>
</evidence>
<dbReference type="EMBL" id="CAHJWF010000060">
    <property type="protein sequence ID" value="CAB5497878.1"/>
    <property type="molecule type" value="Genomic_DNA"/>
</dbReference>
<evidence type="ECO:0000256" key="1">
    <source>
        <dbReference type="SAM" id="Phobius"/>
    </source>
</evidence>
<evidence type="ECO:0000313" key="2">
    <source>
        <dbReference type="EMBL" id="CAB5497878.1"/>
    </source>
</evidence>
<proteinExistence type="predicted"/>
<keyword evidence="1" id="KW-0472">Membrane</keyword>
<accession>A0ABM8M5W2</accession>
<feature type="transmembrane region" description="Helical" evidence="1">
    <location>
        <begin position="61"/>
        <end position="77"/>
    </location>
</feature>
<name>A0ABM8M5W2_9GAMM</name>
<feature type="transmembrane region" description="Helical" evidence="1">
    <location>
        <begin position="89"/>
        <end position="109"/>
    </location>
</feature>
<dbReference type="RefSeq" id="WP_202783987.1">
    <property type="nucleotide sequence ID" value="NZ_CAHJWF010000060.1"/>
</dbReference>
<protein>
    <submittedName>
        <fullName evidence="2">Uncharacterized protein</fullName>
    </submittedName>
</protein>
<sequence>MGRISEFILTRRDIQDKPIINNLSTPLEEEDPLKPLESKKKNQELSHKDNKHQLAVGTYKKLFWVICAYIILVLLLLTGNKHYFQLESLVLIALLSTTTANILGVFYIASKWLYETDK</sequence>
<reference evidence="2 3" key="1">
    <citation type="submission" date="2020-05" db="EMBL/GenBank/DDBJ databases">
        <authorList>
            <person name="Petersen J."/>
            <person name="Sayavedra L."/>
        </authorList>
    </citation>
    <scope>NUCLEOTIDE SEQUENCE [LARGE SCALE GENOMIC DNA]</scope>
    <source>
        <strain evidence="2">B azoricus SOX ET2 1586I</strain>
    </source>
</reference>
<dbReference type="Proteomes" id="UP000626656">
    <property type="component" value="Unassembled WGS sequence"/>
</dbReference>
<comment type="caution">
    <text evidence="2">The sequence shown here is derived from an EMBL/GenBank/DDBJ whole genome shotgun (WGS) entry which is preliminary data.</text>
</comment>